<name>A0A251X778_9GAMM</name>
<dbReference type="AlphaFoldDB" id="A0A251X778"/>
<evidence type="ECO:0000313" key="1">
    <source>
        <dbReference type="EMBL" id="OUD13831.1"/>
    </source>
</evidence>
<keyword evidence="2" id="KW-1185">Reference proteome</keyword>
<dbReference type="EMBL" id="MSLT01000012">
    <property type="protein sequence ID" value="OUD13831.1"/>
    <property type="molecule type" value="Genomic_DNA"/>
</dbReference>
<dbReference type="RefSeq" id="WP_086487613.1">
    <property type="nucleotide sequence ID" value="NZ_MSLT01000012.1"/>
</dbReference>
<evidence type="ECO:0000313" key="2">
    <source>
        <dbReference type="Proteomes" id="UP000194798"/>
    </source>
</evidence>
<gene>
    <name evidence="1" type="ORF">TPSD3_05650</name>
</gene>
<reference evidence="1 2" key="1">
    <citation type="submission" date="2016-12" db="EMBL/GenBank/DDBJ databases">
        <title>Thioflexothrix psekupsii D3 genome sequencing and assembly.</title>
        <authorList>
            <person name="Fomenkov A."/>
            <person name="Vincze T."/>
            <person name="Grabovich M."/>
            <person name="Anton B.P."/>
            <person name="Dubinina G."/>
            <person name="Orlova M."/>
            <person name="Belousova E."/>
            <person name="Roberts R.J."/>
        </authorList>
    </citation>
    <scope>NUCLEOTIDE SEQUENCE [LARGE SCALE GENOMIC DNA]</scope>
    <source>
        <strain evidence="1">D3</strain>
    </source>
</reference>
<accession>A0A251X778</accession>
<dbReference type="InterPro" id="IPR005368">
    <property type="entry name" value="UPF0175"/>
</dbReference>
<dbReference type="Proteomes" id="UP000194798">
    <property type="component" value="Unassembled WGS sequence"/>
</dbReference>
<proteinExistence type="predicted"/>
<sequence>MQTSIEVTIDESILLSLKAKKQEFSEMLCFYTALALYKQNKLSLGKAANLAGYSRLDFIDKLRLEKQPIFDYETELTQEMIHSGDTLLERLK</sequence>
<dbReference type="Pfam" id="PF03683">
    <property type="entry name" value="UPF0175"/>
    <property type="match status" value="1"/>
</dbReference>
<protein>
    <submittedName>
        <fullName evidence="1">Uncharacterized protein</fullName>
    </submittedName>
</protein>
<dbReference type="OrthoDB" id="9134981at2"/>
<comment type="caution">
    <text evidence="1">The sequence shown here is derived from an EMBL/GenBank/DDBJ whole genome shotgun (WGS) entry which is preliminary data.</text>
</comment>
<organism evidence="1 2">
    <name type="scientific">Thioflexithrix psekupsensis</name>
    <dbReference type="NCBI Taxonomy" id="1570016"/>
    <lineage>
        <taxon>Bacteria</taxon>
        <taxon>Pseudomonadati</taxon>
        <taxon>Pseudomonadota</taxon>
        <taxon>Gammaproteobacteria</taxon>
        <taxon>Thiotrichales</taxon>
        <taxon>Thioflexithrix</taxon>
    </lineage>
</organism>